<evidence type="ECO:0000256" key="1">
    <source>
        <dbReference type="ARBA" id="ARBA00022722"/>
    </source>
</evidence>
<evidence type="ECO:0000256" key="4">
    <source>
        <dbReference type="ARBA" id="ARBA00022801"/>
    </source>
</evidence>
<dbReference type="SUPFAM" id="SSF52980">
    <property type="entry name" value="Restriction endonuclease-like"/>
    <property type="match status" value="1"/>
</dbReference>
<dbReference type="GO" id="GO:0004519">
    <property type="term" value="F:endonuclease activity"/>
    <property type="evidence" value="ECO:0007669"/>
    <property type="project" value="UniProtKB-KW"/>
</dbReference>
<reference evidence="6" key="1">
    <citation type="submission" date="2018-05" db="EMBL/GenBank/DDBJ databases">
        <authorList>
            <person name="Lanie J.A."/>
            <person name="Ng W.-L."/>
            <person name="Kazmierczak K.M."/>
            <person name="Andrzejewski T.M."/>
            <person name="Davidsen T.M."/>
            <person name="Wayne K.J."/>
            <person name="Tettelin H."/>
            <person name="Glass J.I."/>
            <person name="Rusch D."/>
            <person name="Podicherti R."/>
            <person name="Tsui H.-C.T."/>
            <person name="Winkler M.E."/>
        </authorList>
    </citation>
    <scope>NUCLEOTIDE SEQUENCE</scope>
</reference>
<name>A0A382JPH7_9ZZZZ</name>
<keyword evidence="3" id="KW-0227">DNA damage</keyword>
<evidence type="ECO:0000313" key="6">
    <source>
        <dbReference type="EMBL" id="SVC12957.1"/>
    </source>
</evidence>
<keyword evidence="1" id="KW-0540">Nuclease</keyword>
<dbReference type="InterPro" id="IPR011335">
    <property type="entry name" value="Restrct_endonuc-II-like"/>
</dbReference>
<proteinExistence type="predicted"/>
<dbReference type="Gene3D" id="3.40.960.10">
    <property type="entry name" value="VSR Endonuclease"/>
    <property type="match status" value="1"/>
</dbReference>
<keyword evidence="4" id="KW-0378">Hydrolase</keyword>
<sequence>MMSGIRVAGTEPELVVRRFLHHRGFRYRLNAADLPGRPDLVLPKYRAVIFVNGCFWHAHAGCPLFRLPKSRREFWQKKLMANRARDTRNCSELSEQGWRVATVWECVTRGNQPDLGVLVDWLVSDHHVLDLGD</sequence>
<dbReference type="PIRSF" id="PIRSF018267">
    <property type="entry name" value="VSR_endonuc"/>
    <property type="match status" value="1"/>
</dbReference>
<dbReference type="InterPro" id="IPR004603">
    <property type="entry name" value="DNA_mismatch_endonuc_vsr"/>
</dbReference>
<dbReference type="Pfam" id="PF03852">
    <property type="entry name" value="Vsr"/>
    <property type="match status" value="1"/>
</dbReference>
<evidence type="ECO:0000256" key="2">
    <source>
        <dbReference type="ARBA" id="ARBA00022759"/>
    </source>
</evidence>
<keyword evidence="2" id="KW-0255">Endonuclease</keyword>
<keyword evidence="5" id="KW-0234">DNA repair</keyword>
<dbReference type="NCBIfam" id="TIGR00632">
    <property type="entry name" value="vsr"/>
    <property type="match status" value="1"/>
</dbReference>
<dbReference type="GO" id="GO:0016787">
    <property type="term" value="F:hydrolase activity"/>
    <property type="evidence" value="ECO:0007669"/>
    <property type="project" value="UniProtKB-KW"/>
</dbReference>
<evidence type="ECO:0008006" key="7">
    <source>
        <dbReference type="Google" id="ProtNLM"/>
    </source>
</evidence>
<dbReference type="GO" id="GO:0006298">
    <property type="term" value="P:mismatch repair"/>
    <property type="evidence" value="ECO:0007669"/>
    <property type="project" value="InterPro"/>
</dbReference>
<evidence type="ECO:0000256" key="3">
    <source>
        <dbReference type="ARBA" id="ARBA00022763"/>
    </source>
</evidence>
<dbReference type="EMBL" id="UINC01075102">
    <property type="protein sequence ID" value="SVC12957.1"/>
    <property type="molecule type" value="Genomic_DNA"/>
</dbReference>
<gene>
    <name evidence="6" type="ORF">METZ01_LOCUS265811</name>
</gene>
<accession>A0A382JPH7</accession>
<organism evidence="6">
    <name type="scientific">marine metagenome</name>
    <dbReference type="NCBI Taxonomy" id="408172"/>
    <lineage>
        <taxon>unclassified sequences</taxon>
        <taxon>metagenomes</taxon>
        <taxon>ecological metagenomes</taxon>
    </lineage>
</organism>
<dbReference type="AlphaFoldDB" id="A0A382JPH7"/>
<protein>
    <recommendedName>
        <fullName evidence="7">Very short patch repair endonuclease</fullName>
    </recommendedName>
</protein>
<dbReference type="CDD" id="cd00221">
    <property type="entry name" value="Vsr"/>
    <property type="match status" value="1"/>
</dbReference>
<evidence type="ECO:0000256" key="5">
    <source>
        <dbReference type="ARBA" id="ARBA00023204"/>
    </source>
</evidence>